<protein>
    <submittedName>
        <fullName evidence="1">Uncharacterized protein</fullName>
    </submittedName>
</protein>
<feature type="non-terminal residue" evidence="1">
    <location>
        <position position="1"/>
    </location>
</feature>
<gene>
    <name evidence="1" type="ORF">METZ01_LOCUS41931</name>
</gene>
<organism evidence="1">
    <name type="scientific">marine metagenome</name>
    <dbReference type="NCBI Taxonomy" id="408172"/>
    <lineage>
        <taxon>unclassified sequences</taxon>
        <taxon>metagenomes</taxon>
        <taxon>ecological metagenomes</taxon>
    </lineage>
</organism>
<sequence>VSLLTEQEIYLLLNADIINIFLFVRDDE</sequence>
<name>A0A381RGR8_9ZZZZ</name>
<dbReference type="EMBL" id="UINC01001802">
    <property type="protein sequence ID" value="SUZ89077.1"/>
    <property type="molecule type" value="Genomic_DNA"/>
</dbReference>
<proteinExistence type="predicted"/>
<dbReference type="AlphaFoldDB" id="A0A381RGR8"/>
<accession>A0A381RGR8</accession>
<evidence type="ECO:0000313" key="1">
    <source>
        <dbReference type="EMBL" id="SUZ89077.1"/>
    </source>
</evidence>
<reference evidence="1" key="1">
    <citation type="submission" date="2018-05" db="EMBL/GenBank/DDBJ databases">
        <authorList>
            <person name="Lanie J.A."/>
            <person name="Ng W.-L."/>
            <person name="Kazmierczak K.M."/>
            <person name="Andrzejewski T.M."/>
            <person name="Davidsen T.M."/>
            <person name="Wayne K.J."/>
            <person name="Tettelin H."/>
            <person name="Glass J.I."/>
            <person name="Rusch D."/>
            <person name="Podicherti R."/>
            <person name="Tsui H.-C.T."/>
            <person name="Winkler M.E."/>
        </authorList>
    </citation>
    <scope>NUCLEOTIDE SEQUENCE</scope>
</reference>